<dbReference type="InterPro" id="IPR009057">
    <property type="entry name" value="Homeodomain-like_sf"/>
</dbReference>
<dbReference type="Gene3D" id="1.10.10.60">
    <property type="entry name" value="Homeodomain-like"/>
    <property type="match status" value="2"/>
</dbReference>
<keyword evidence="3" id="KW-0238">DNA-binding</keyword>
<dbReference type="SUPFAM" id="SSF46689">
    <property type="entry name" value="Homeodomain-like"/>
    <property type="match status" value="2"/>
</dbReference>
<evidence type="ECO:0000313" key="6">
    <source>
        <dbReference type="EMBL" id="RAV21465.1"/>
    </source>
</evidence>
<dbReference type="SUPFAM" id="SSF51215">
    <property type="entry name" value="Regulatory protein AraC"/>
    <property type="match status" value="1"/>
</dbReference>
<dbReference type="Proteomes" id="UP000250369">
    <property type="component" value="Unassembled WGS sequence"/>
</dbReference>
<evidence type="ECO:0000256" key="1">
    <source>
        <dbReference type="ARBA" id="ARBA00022490"/>
    </source>
</evidence>
<dbReference type="InterPro" id="IPR018060">
    <property type="entry name" value="HTH_AraC"/>
</dbReference>
<dbReference type="OrthoDB" id="2559672at2"/>
<keyword evidence="7" id="KW-1185">Reference proteome</keyword>
<dbReference type="PANTHER" id="PTHR46796:SF13">
    <property type="entry name" value="HTH-TYPE TRANSCRIPTIONAL ACTIVATOR RHAS"/>
    <property type="match status" value="1"/>
</dbReference>
<sequence length="271" mass="30865">MSKPSLDFTFDSLKRAVAGSIVYPPGGRFGPRVQLDLQLVMLYTGEMTVTIDGRQLHVLPGHVVLLKPGHEETFAFSRTEETWHRWISIHVSSLSDDTRKTLYELPEYLPLTEEMNRLTDLMLIMRKHASLDDPAMISLGLAALHLYPIESERVLLQKEKHPAVYSALSWIHEHYPEDITLKKLASQVGQSPEHLLRLFKMNVQSTPIHYLWEYRVNQAVALLTSTGLTVSEIAHRCGFKTSHHCARLVKKSTGRTATEMRQLSWSGVRKS</sequence>
<evidence type="ECO:0000259" key="5">
    <source>
        <dbReference type="PROSITE" id="PS01124"/>
    </source>
</evidence>
<dbReference type="InterPro" id="IPR037923">
    <property type="entry name" value="HTH-like"/>
</dbReference>
<feature type="domain" description="HTH araC/xylS-type" evidence="5">
    <location>
        <begin position="165"/>
        <end position="263"/>
    </location>
</feature>
<dbReference type="Pfam" id="PF12833">
    <property type="entry name" value="HTH_18"/>
    <property type="match status" value="1"/>
</dbReference>
<keyword evidence="4" id="KW-0804">Transcription</keyword>
<evidence type="ECO:0000256" key="3">
    <source>
        <dbReference type="ARBA" id="ARBA00023125"/>
    </source>
</evidence>
<dbReference type="SMART" id="SM00342">
    <property type="entry name" value="HTH_ARAC"/>
    <property type="match status" value="1"/>
</dbReference>
<evidence type="ECO:0000256" key="2">
    <source>
        <dbReference type="ARBA" id="ARBA00023015"/>
    </source>
</evidence>
<proteinExistence type="predicted"/>
<gene>
    <name evidence="6" type="ORF">DQG23_09315</name>
</gene>
<dbReference type="RefSeq" id="WP_113030556.1">
    <property type="nucleotide sequence ID" value="NZ_QMFB01000004.1"/>
</dbReference>
<dbReference type="PANTHER" id="PTHR46796">
    <property type="entry name" value="HTH-TYPE TRANSCRIPTIONAL ACTIVATOR RHAS-RELATED"/>
    <property type="match status" value="1"/>
</dbReference>
<keyword evidence="2" id="KW-0805">Transcription regulation</keyword>
<dbReference type="PROSITE" id="PS01124">
    <property type="entry name" value="HTH_ARAC_FAMILY_2"/>
    <property type="match status" value="1"/>
</dbReference>
<dbReference type="InterPro" id="IPR050204">
    <property type="entry name" value="AraC_XylS_family_regulators"/>
</dbReference>
<accession>A0A329MNL6</accession>
<reference evidence="6 7" key="1">
    <citation type="journal article" date="2009" name="Int. J. Syst. Evol. Microbiol.">
        <title>Paenibacillus contaminans sp. nov., isolated from a contaminated laboratory plate.</title>
        <authorList>
            <person name="Chou J.H."/>
            <person name="Lee J.H."/>
            <person name="Lin M.C."/>
            <person name="Chang P.S."/>
            <person name="Arun A.B."/>
            <person name="Young C.C."/>
            <person name="Chen W.M."/>
        </authorList>
    </citation>
    <scope>NUCLEOTIDE SEQUENCE [LARGE SCALE GENOMIC DNA]</scope>
    <source>
        <strain evidence="6 7">CKOBP-6</strain>
    </source>
</reference>
<dbReference type="Pfam" id="PF02311">
    <property type="entry name" value="AraC_binding"/>
    <property type="match status" value="1"/>
</dbReference>
<organism evidence="6 7">
    <name type="scientific">Paenibacillus contaminans</name>
    <dbReference type="NCBI Taxonomy" id="450362"/>
    <lineage>
        <taxon>Bacteria</taxon>
        <taxon>Bacillati</taxon>
        <taxon>Bacillota</taxon>
        <taxon>Bacilli</taxon>
        <taxon>Bacillales</taxon>
        <taxon>Paenibacillaceae</taxon>
        <taxon>Paenibacillus</taxon>
    </lineage>
</organism>
<dbReference type="AlphaFoldDB" id="A0A329MNL6"/>
<dbReference type="EMBL" id="QMFB01000004">
    <property type="protein sequence ID" value="RAV21465.1"/>
    <property type="molecule type" value="Genomic_DNA"/>
</dbReference>
<dbReference type="InterPro" id="IPR003313">
    <property type="entry name" value="AraC-bd"/>
</dbReference>
<dbReference type="GO" id="GO:0003700">
    <property type="term" value="F:DNA-binding transcription factor activity"/>
    <property type="evidence" value="ECO:0007669"/>
    <property type="project" value="InterPro"/>
</dbReference>
<comment type="caution">
    <text evidence="6">The sequence shown here is derived from an EMBL/GenBank/DDBJ whole genome shotgun (WGS) entry which is preliminary data.</text>
</comment>
<evidence type="ECO:0000313" key="7">
    <source>
        <dbReference type="Proteomes" id="UP000250369"/>
    </source>
</evidence>
<name>A0A329MNL6_9BACL</name>
<protein>
    <submittedName>
        <fullName evidence="6">AraC family transcriptional regulator</fullName>
    </submittedName>
</protein>
<keyword evidence="1" id="KW-0963">Cytoplasm</keyword>
<evidence type="ECO:0000256" key="4">
    <source>
        <dbReference type="ARBA" id="ARBA00023163"/>
    </source>
</evidence>
<dbReference type="GO" id="GO:0043565">
    <property type="term" value="F:sequence-specific DNA binding"/>
    <property type="evidence" value="ECO:0007669"/>
    <property type="project" value="InterPro"/>
</dbReference>